<proteinExistence type="predicted"/>
<dbReference type="InterPro" id="IPR008978">
    <property type="entry name" value="HSP20-like_chaperone"/>
</dbReference>
<dbReference type="GO" id="GO:0051087">
    <property type="term" value="F:protein-folding chaperone binding"/>
    <property type="evidence" value="ECO:0007669"/>
    <property type="project" value="InterPro"/>
</dbReference>
<dbReference type="PANTHER" id="PTHR45862">
    <property type="entry name" value="PROTEIN SGT1 HOMOLOG"/>
    <property type="match status" value="1"/>
</dbReference>
<dbReference type="AlphaFoldDB" id="A0A2V2UTI7"/>
<organism evidence="3 4">
    <name type="scientific">Trypanosoma cruzi</name>
    <dbReference type="NCBI Taxonomy" id="5693"/>
    <lineage>
        <taxon>Eukaryota</taxon>
        <taxon>Discoba</taxon>
        <taxon>Euglenozoa</taxon>
        <taxon>Kinetoplastea</taxon>
        <taxon>Metakinetoplastina</taxon>
        <taxon>Trypanosomatida</taxon>
        <taxon>Trypanosomatidae</taxon>
        <taxon>Trypanosoma</taxon>
        <taxon>Schizotrypanum</taxon>
    </lineage>
</organism>
<dbReference type="VEuPathDB" id="TriTrypDB:TcCLB.508405.30"/>
<dbReference type="VEuPathDB" id="TriTrypDB:TCSYLVIO_008402"/>
<dbReference type="InterPro" id="IPR007699">
    <property type="entry name" value="SGS_dom"/>
</dbReference>
<reference evidence="3 4" key="1">
    <citation type="journal article" date="2018" name="Microb. Genom.">
        <title>Expanding an expanded genome: long-read sequencing of Trypanosoma cruzi.</title>
        <authorList>
            <person name="Berna L."/>
            <person name="Rodriguez M."/>
            <person name="Chiribao M.L."/>
            <person name="Parodi-Talice A."/>
            <person name="Pita S."/>
            <person name="Rijo G."/>
            <person name="Alvarez-Valin F."/>
            <person name="Robello C."/>
        </authorList>
    </citation>
    <scope>NUCLEOTIDE SEQUENCE [LARGE SCALE GENOMIC DNA]</scope>
    <source>
        <strain evidence="3 4">Dm28c</strain>
    </source>
</reference>
<name>A0A2V2UTI7_TRYCR</name>
<evidence type="ECO:0000313" key="4">
    <source>
        <dbReference type="Proteomes" id="UP000246121"/>
    </source>
</evidence>
<dbReference type="EMBL" id="PRFA01000093">
    <property type="protein sequence ID" value="PWU87380.1"/>
    <property type="molecule type" value="Genomic_DNA"/>
</dbReference>
<dbReference type="CDD" id="cd06466">
    <property type="entry name" value="p23_CS_SGT1_like"/>
    <property type="match status" value="1"/>
</dbReference>
<feature type="domain" description="CS" evidence="2">
    <location>
        <begin position="9"/>
        <end position="100"/>
    </location>
</feature>
<dbReference type="VEuPathDB" id="TriTrypDB:BCY84_05280"/>
<dbReference type="VEuPathDB" id="TriTrypDB:ECC02_005134"/>
<evidence type="ECO:0000259" key="2">
    <source>
        <dbReference type="PROSITE" id="PS51203"/>
    </source>
</evidence>
<dbReference type="Pfam" id="PF05002">
    <property type="entry name" value="SGS"/>
    <property type="match status" value="1"/>
</dbReference>
<dbReference type="PROSITE" id="PS51048">
    <property type="entry name" value="SGS"/>
    <property type="match status" value="1"/>
</dbReference>
<dbReference type="VEuPathDB" id="TriTrypDB:TcCL_NonESM07451"/>
<dbReference type="InterPro" id="IPR044563">
    <property type="entry name" value="Sgt1-like"/>
</dbReference>
<dbReference type="Pfam" id="PF04969">
    <property type="entry name" value="CS"/>
    <property type="match status" value="1"/>
</dbReference>
<dbReference type="VEuPathDB" id="TriTrypDB:Tc_MARK_7281"/>
<dbReference type="Proteomes" id="UP000246121">
    <property type="component" value="Unassembled WGS sequence"/>
</dbReference>
<dbReference type="PROSITE" id="PS51203">
    <property type="entry name" value="CS"/>
    <property type="match status" value="1"/>
</dbReference>
<dbReference type="Gene3D" id="2.60.40.790">
    <property type="match status" value="1"/>
</dbReference>
<dbReference type="SUPFAM" id="SSF49764">
    <property type="entry name" value="HSP20-like chaperones"/>
    <property type="match status" value="1"/>
</dbReference>
<dbReference type="InterPro" id="IPR007052">
    <property type="entry name" value="CS_dom"/>
</dbReference>
<accession>A0A2V2UTI7</accession>
<comment type="caution">
    <text evidence="3">The sequence shown here is derived from an EMBL/GenBank/DDBJ whole genome shotgun (WGS) entry which is preliminary data.</text>
</comment>
<dbReference type="VEuPathDB" id="TriTrypDB:TCDM_13819"/>
<protein>
    <submittedName>
        <fullName evidence="3">Putative Suppressor of G2 allele of SKP1</fullName>
    </submittedName>
</protein>
<dbReference type="VEuPathDB" id="TriTrypDB:TcG_07106"/>
<evidence type="ECO:0000259" key="1">
    <source>
        <dbReference type="PROSITE" id="PS51048"/>
    </source>
</evidence>
<dbReference type="VEuPathDB" id="TriTrypDB:TcCLB.507837.60"/>
<gene>
    <name evidence="3" type="ORF">C4B63_93g77</name>
</gene>
<dbReference type="VEuPathDB" id="TriTrypDB:TcBrA4_0026330"/>
<sequence length="216" mass="24186">MSVATKPFEGTVRCEWFQCPARINFCFYVRDRQENDVRVETSARSLTVTIRLDASGREYQYSIDRLYAPLAGEAPTVTVRATKVEVSFQKACELQWPTLESVDNGAHTVPDLEAPAPVATASLPASAEQLKYPNSRGKDWGSVKIDDEDVKPEGDQALNALFQQIYRNGTDEQRRAMMKSFLESNGTVLSTNWEDVGKREVKTEPPTGMVAKPYNE</sequence>
<feature type="domain" description="SGS" evidence="1">
    <location>
        <begin position="129"/>
        <end position="216"/>
    </location>
</feature>
<dbReference type="FunFam" id="2.60.40.790:FF:000081">
    <property type="entry name" value="Phosphatase-like protein, putative"/>
    <property type="match status" value="1"/>
</dbReference>
<dbReference type="VEuPathDB" id="TriTrypDB:C4B63_93g77"/>
<dbReference type="VEuPathDB" id="TriTrypDB:C3747_102g50"/>
<evidence type="ECO:0000313" key="3">
    <source>
        <dbReference type="EMBL" id="PWU87380.1"/>
    </source>
</evidence>